<dbReference type="Proteomes" id="UP000646749">
    <property type="component" value="Unassembled WGS sequence"/>
</dbReference>
<evidence type="ECO:0000313" key="2">
    <source>
        <dbReference type="EMBL" id="GIG89886.1"/>
    </source>
</evidence>
<evidence type="ECO:0000256" key="1">
    <source>
        <dbReference type="SAM" id="MobiDB-lite"/>
    </source>
</evidence>
<comment type="caution">
    <text evidence="2">The sequence shown here is derived from an EMBL/GenBank/DDBJ whole genome shotgun (WGS) entry which is preliminary data.</text>
</comment>
<name>A0ABQ4E5B4_9ACTN</name>
<evidence type="ECO:0000313" key="3">
    <source>
        <dbReference type="Proteomes" id="UP000646749"/>
    </source>
</evidence>
<reference evidence="2 3" key="1">
    <citation type="submission" date="2021-01" db="EMBL/GenBank/DDBJ databases">
        <title>Whole genome shotgun sequence of Plantactinospora endophytica NBRC 110450.</title>
        <authorList>
            <person name="Komaki H."/>
            <person name="Tamura T."/>
        </authorList>
    </citation>
    <scope>NUCLEOTIDE SEQUENCE [LARGE SCALE GENOMIC DNA]</scope>
    <source>
        <strain evidence="2 3">NBRC 110450</strain>
    </source>
</reference>
<protein>
    <submittedName>
        <fullName evidence="2">Uncharacterized protein</fullName>
    </submittedName>
</protein>
<keyword evidence="3" id="KW-1185">Reference proteome</keyword>
<feature type="compositionally biased region" description="Basic and acidic residues" evidence="1">
    <location>
        <begin position="60"/>
        <end position="77"/>
    </location>
</feature>
<dbReference type="EMBL" id="BONW01000022">
    <property type="protein sequence ID" value="GIG89886.1"/>
    <property type="molecule type" value="Genomic_DNA"/>
</dbReference>
<organism evidence="2 3">
    <name type="scientific">Plantactinospora endophytica</name>
    <dbReference type="NCBI Taxonomy" id="673535"/>
    <lineage>
        <taxon>Bacteria</taxon>
        <taxon>Bacillati</taxon>
        <taxon>Actinomycetota</taxon>
        <taxon>Actinomycetes</taxon>
        <taxon>Micromonosporales</taxon>
        <taxon>Micromonosporaceae</taxon>
        <taxon>Plantactinospora</taxon>
    </lineage>
</organism>
<feature type="region of interest" description="Disordered" evidence="1">
    <location>
        <begin position="56"/>
        <end position="77"/>
    </location>
</feature>
<sequence>MPLRRDLRPVDQDVRSADVVGVQRHPDRLGHPEVPGCLVSQQTAEQTRDVLMAQVGGGERAQDSVEELDARGVRREA</sequence>
<accession>A0ABQ4E5B4</accession>
<proteinExistence type="predicted"/>
<gene>
    <name evidence="2" type="ORF">Pen02_48220</name>
</gene>